<dbReference type="RefSeq" id="WP_015609228.1">
    <property type="nucleotide sequence ID" value="NC_021177.1"/>
</dbReference>
<sequence length="464" mass="50339">MVAFHASALDGVARNPALPTPLLLRLLAFDGGGDGPPRYAPQRAGLPESAVAVILAHPNPGARVDFAMSKLAEPAQRARLVDDPSPKVRAALAYGSEWGDPRASVVPLPDDVCARLLDDPDPSVRTALLDSPHLAPSFVASLATHHDPAARQVAARVWEKLAPDERSALLDDPDPEVRRAAALGECRRDAHLTAELLRDPQSVAEALRRGLLHRADAERHAAERTHLAALAENPSLPADLVERLAVDPDEDVRLAVSLRPELDETRRMAIDFTVGDLDRGDGVHWVREGLADPEVLRRAATSAHPLLRRSAARSPHLPPDLLRLLARVEDPVVENRLGIHHPDTPEEVLMRVYARLGGTFSAWMAETHPRFPREGLAARYADHPDGNYRRLAVRDPAATPTLIERLSNDPTVWTRQAAAGDPRLPLHRLREALHVPELASSAGANPALPEDEMAAVLNRAGVPA</sequence>
<dbReference type="EMBL" id="CP005080">
    <property type="protein sequence ID" value="AGK77866.1"/>
    <property type="molecule type" value="Genomic_DNA"/>
</dbReference>
<dbReference type="PATRIC" id="fig|1303692.3.peg.2948"/>
<proteinExistence type="predicted"/>
<dbReference type="OrthoDB" id="3699606at2"/>
<reference evidence="1 2" key="1">
    <citation type="submission" date="2013-04" db="EMBL/GenBank/DDBJ databases">
        <title>Complete genome sequence of Streptomyces fulvissimus.</title>
        <authorList>
            <person name="Myronovskyi M."/>
            <person name="Tokovenko B."/>
            <person name="Manderscheid N."/>
            <person name="Petzke L."/>
            <person name="Luzhetskyy A."/>
        </authorList>
    </citation>
    <scope>NUCLEOTIDE SEQUENCE [LARGE SCALE GENOMIC DNA]</scope>
    <source>
        <strain evidence="1 2">DSM 40593</strain>
    </source>
</reference>
<evidence type="ECO:0000313" key="2">
    <source>
        <dbReference type="Proteomes" id="UP000013304"/>
    </source>
</evidence>
<dbReference type="Gene3D" id="1.25.10.10">
    <property type="entry name" value="Leucine-rich Repeat Variant"/>
    <property type="match status" value="1"/>
</dbReference>
<evidence type="ECO:0000313" key="1">
    <source>
        <dbReference type="EMBL" id="AGK77866.1"/>
    </source>
</evidence>
<name>N0CNW1_STRMI</name>
<organism evidence="1 2">
    <name type="scientific">Streptomyces microflavus DSM 40593</name>
    <dbReference type="NCBI Taxonomy" id="1303692"/>
    <lineage>
        <taxon>Bacteria</taxon>
        <taxon>Bacillati</taxon>
        <taxon>Actinomycetota</taxon>
        <taxon>Actinomycetes</taxon>
        <taxon>Kitasatosporales</taxon>
        <taxon>Streptomycetaceae</taxon>
        <taxon>Streptomyces</taxon>
    </lineage>
</organism>
<dbReference type="InterPro" id="IPR011989">
    <property type="entry name" value="ARM-like"/>
</dbReference>
<gene>
    <name evidence="1" type="ORF">SFUL_2927</name>
</gene>
<dbReference type="eggNOG" id="COG5330">
    <property type="taxonomic scope" value="Bacteria"/>
</dbReference>
<dbReference type="Proteomes" id="UP000013304">
    <property type="component" value="Chromosome"/>
</dbReference>
<dbReference type="AlphaFoldDB" id="N0CNW1"/>
<accession>N0CNW1</accession>
<dbReference type="HOGENOM" id="CLU_023855_0_0_11"/>
<dbReference type="InterPro" id="IPR016024">
    <property type="entry name" value="ARM-type_fold"/>
</dbReference>
<dbReference type="SUPFAM" id="SSF48371">
    <property type="entry name" value="ARM repeat"/>
    <property type="match status" value="1"/>
</dbReference>
<protein>
    <submittedName>
        <fullName evidence="1">Mucin-2</fullName>
    </submittedName>
</protein>
<dbReference type="KEGG" id="sfi:SFUL_2927"/>